<sequence length="147" mass="17486">MRVFTVTGSYQIRRRVWRRLERIKLWYEAADATNVQANFVVKPYRVHFSLFLMELYFKIMPSIQRIPSAFALNIQQHNFESPRCTPKKAYKNYRRPYIAASSRPSIVHTRIIIKPKVYQDKKHESKIFPKGIKTLPEATNKSLSIRK</sequence>
<keyword evidence="2" id="KW-1185">Reference proteome</keyword>
<dbReference type="Proteomes" id="UP000625711">
    <property type="component" value="Unassembled WGS sequence"/>
</dbReference>
<comment type="caution">
    <text evidence="1">The sequence shown here is derived from an EMBL/GenBank/DDBJ whole genome shotgun (WGS) entry which is preliminary data.</text>
</comment>
<evidence type="ECO:0000313" key="1">
    <source>
        <dbReference type="EMBL" id="KAF7269776.1"/>
    </source>
</evidence>
<protein>
    <submittedName>
        <fullName evidence="1">Uncharacterized protein</fullName>
    </submittedName>
</protein>
<organism evidence="1 2">
    <name type="scientific">Rhynchophorus ferrugineus</name>
    <name type="common">Red palm weevil</name>
    <name type="synonym">Curculio ferrugineus</name>
    <dbReference type="NCBI Taxonomy" id="354439"/>
    <lineage>
        <taxon>Eukaryota</taxon>
        <taxon>Metazoa</taxon>
        <taxon>Ecdysozoa</taxon>
        <taxon>Arthropoda</taxon>
        <taxon>Hexapoda</taxon>
        <taxon>Insecta</taxon>
        <taxon>Pterygota</taxon>
        <taxon>Neoptera</taxon>
        <taxon>Endopterygota</taxon>
        <taxon>Coleoptera</taxon>
        <taxon>Polyphaga</taxon>
        <taxon>Cucujiformia</taxon>
        <taxon>Curculionidae</taxon>
        <taxon>Dryophthorinae</taxon>
        <taxon>Rhynchophorus</taxon>
    </lineage>
</organism>
<dbReference type="AlphaFoldDB" id="A0A834M6F2"/>
<accession>A0A834M6F2</accession>
<gene>
    <name evidence="1" type="ORF">GWI33_017197</name>
</gene>
<name>A0A834M6F2_RHYFE</name>
<dbReference type="EMBL" id="JAACXV010014186">
    <property type="protein sequence ID" value="KAF7269776.1"/>
    <property type="molecule type" value="Genomic_DNA"/>
</dbReference>
<reference evidence="1" key="1">
    <citation type="submission" date="2020-08" db="EMBL/GenBank/DDBJ databases">
        <title>Genome sequencing and assembly of the red palm weevil Rhynchophorus ferrugineus.</title>
        <authorList>
            <person name="Dias G.B."/>
            <person name="Bergman C.M."/>
            <person name="Manee M."/>
        </authorList>
    </citation>
    <scope>NUCLEOTIDE SEQUENCE</scope>
    <source>
        <strain evidence="1">AA-2017</strain>
        <tissue evidence="1">Whole larva</tissue>
    </source>
</reference>
<proteinExistence type="predicted"/>
<evidence type="ECO:0000313" key="2">
    <source>
        <dbReference type="Proteomes" id="UP000625711"/>
    </source>
</evidence>